<feature type="domain" description="Glycosyl transferase family 1" evidence="1">
    <location>
        <begin position="229"/>
        <end position="371"/>
    </location>
</feature>
<dbReference type="InterPro" id="IPR050194">
    <property type="entry name" value="Glycosyltransferase_grp1"/>
</dbReference>
<evidence type="ECO:0000259" key="1">
    <source>
        <dbReference type="Pfam" id="PF00534"/>
    </source>
</evidence>
<reference evidence="3" key="1">
    <citation type="journal article" date="2021" name="PeerJ">
        <title>Extensive microbial diversity within the chicken gut microbiome revealed by metagenomics and culture.</title>
        <authorList>
            <person name="Gilroy R."/>
            <person name="Ravi A."/>
            <person name="Getino M."/>
            <person name="Pursley I."/>
            <person name="Horton D.L."/>
            <person name="Alikhan N.F."/>
            <person name="Baker D."/>
            <person name="Gharbi K."/>
            <person name="Hall N."/>
            <person name="Watson M."/>
            <person name="Adriaenssens E.M."/>
            <person name="Foster-Nyarko E."/>
            <person name="Jarju S."/>
            <person name="Secka A."/>
            <person name="Antonio M."/>
            <person name="Oren A."/>
            <person name="Chaudhuri R.R."/>
            <person name="La Ragione R."/>
            <person name="Hildebrand F."/>
            <person name="Pallen M.J."/>
        </authorList>
    </citation>
    <scope>NUCLEOTIDE SEQUENCE</scope>
    <source>
        <strain evidence="3">421</strain>
    </source>
</reference>
<dbReference type="EMBL" id="DXGE01000034">
    <property type="protein sequence ID" value="HIW86548.1"/>
    <property type="molecule type" value="Genomic_DNA"/>
</dbReference>
<organism evidence="3 4">
    <name type="scientific">Candidatus Eubacterium faecipullorum</name>
    <dbReference type="NCBI Taxonomy" id="2838571"/>
    <lineage>
        <taxon>Bacteria</taxon>
        <taxon>Bacillati</taxon>
        <taxon>Bacillota</taxon>
        <taxon>Clostridia</taxon>
        <taxon>Eubacteriales</taxon>
        <taxon>Eubacteriaceae</taxon>
        <taxon>Eubacterium</taxon>
    </lineage>
</organism>
<sequence>MKILIVNKFLYPNGGSETYIFKIGRQLQSLGHEVQYFGMEHSGREVGNALNLYTKDMDFHSGSLFSKLSYPVKTIYSADAKKKMLAVLKDFQPDAVHLNNFNYQLTPSVILAVKKYEKESGKRVKLVYTAHDYQLVCPNHMMMTPNGDVCEKCAGGDFKNCFKNSCIHSSRLKSVIGAAEGYFWKLKNVYSNIDTVICPTAFMQSKMKLNPAFNGKTVVLHNFIDPVKKEDVQKEAYALFFGRFSKEKGMETIIAAKDIDFVCAGTGPLEDELNECPHIKNIGFKSGAELEALIRKAACSVYPSIWYENCPFSVMESISYGTPVVGADIGGIPELIDDGKTGFLFEPGNVKDFTDKINMLLNNKQLAAEMNAACFGKKFNTLSAYCEKLLEIYKQ</sequence>
<dbReference type="InterPro" id="IPR028098">
    <property type="entry name" value="Glyco_trans_4-like_N"/>
</dbReference>
<dbReference type="Pfam" id="PF00534">
    <property type="entry name" value="Glycos_transf_1"/>
    <property type="match status" value="1"/>
</dbReference>
<dbReference type="InterPro" id="IPR001296">
    <property type="entry name" value="Glyco_trans_1"/>
</dbReference>
<dbReference type="CDD" id="cd03801">
    <property type="entry name" value="GT4_PimA-like"/>
    <property type="match status" value="1"/>
</dbReference>
<evidence type="ECO:0000313" key="4">
    <source>
        <dbReference type="Proteomes" id="UP000824205"/>
    </source>
</evidence>
<gene>
    <name evidence="3" type="ORF">IAA48_08655</name>
</gene>
<dbReference type="AlphaFoldDB" id="A0A9D1UGJ2"/>
<dbReference type="Gene3D" id="3.40.50.2000">
    <property type="entry name" value="Glycogen Phosphorylase B"/>
    <property type="match status" value="2"/>
</dbReference>
<evidence type="ECO:0000313" key="3">
    <source>
        <dbReference type="EMBL" id="HIW86548.1"/>
    </source>
</evidence>
<dbReference type="PANTHER" id="PTHR45947:SF13">
    <property type="entry name" value="TRANSFERASE"/>
    <property type="match status" value="1"/>
</dbReference>
<protein>
    <submittedName>
        <fullName evidence="3">Glycosyltransferase family 4 protein</fullName>
    </submittedName>
</protein>
<reference evidence="3" key="2">
    <citation type="submission" date="2021-04" db="EMBL/GenBank/DDBJ databases">
        <authorList>
            <person name="Gilroy R."/>
        </authorList>
    </citation>
    <scope>NUCLEOTIDE SEQUENCE</scope>
    <source>
        <strain evidence="3">421</strain>
    </source>
</reference>
<feature type="domain" description="Glycosyltransferase subfamily 4-like N-terminal" evidence="2">
    <location>
        <begin position="14"/>
        <end position="226"/>
    </location>
</feature>
<dbReference type="Pfam" id="PF13439">
    <property type="entry name" value="Glyco_transf_4"/>
    <property type="match status" value="1"/>
</dbReference>
<accession>A0A9D1UGJ2</accession>
<evidence type="ECO:0000259" key="2">
    <source>
        <dbReference type="Pfam" id="PF13439"/>
    </source>
</evidence>
<comment type="caution">
    <text evidence="3">The sequence shown here is derived from an EMBL/GenBank/DDBJ whole genome shotgun (WGS) entry which is preliminary data.</text>
</comment>
<dbReference type="GO" id="GO:0016757">
    <property type="term" value="F:glycosyltransferase activity"/>
    <property type="evidence" value="ECO:0007669"/>
    <property type="project" value="InterPro"/>
</dbReference>
<dbReference type="PANTHER" id="PTHR45947">
    <property type="entry name" value="SULFOQUINOVOSYL TRANSFERASE SQD2"/>
    <property type="match status" value="1"/>
</dbReference>
<name>A0A9D1UGJ2_9FIRM</name>
<dbReference type="Proteomes" id="UP000824205">
    <property type="component" value="Unassembled WGS sequence"/>
</dbReference>
<proteinExistence type="predicted"/>
<dbReference type="SUPFAM" id="SSF53756">
    <property type="entry name" value="UDP-Glycosyltransferase/glycogen phosphorylase"/>
    <property type="match status" value="1"/>
</dbReference>